<evidence type="ECO:0000313" key="2">
    <source>
        <dbReference type="WBParaSite" id="PgB24X_g020_t01"/>
    </source>
</evidence>
<dbReference type="Proteomes" id="UP000887569">
    <property type="component" value="Unplaced"/>
</dbReference>
<name>A0A914ZX44_PARUN</name>
<organism evidence="1 2">
    <name type="scientific">Parascaris univalens</name>
    <name type="common">Nematode worm</name>
    <dbReference type="NCBI Taxonomy" id="6257"/>
    <lineage>
        <taxon>Eukaryota</taxon>
        <taxon>Metazoa</taxon>
        <taxon>Ecdysozoa</taxon>
        <taxon>Nematoda</taxon>
        <taxon>Chromadorea</taxon>
        <taxon>Rhabditida</taxon>
        <taxon>Spirurina</taxon>
        <taxon>Ascaridomorpha</taxon>
        <taxon>Ascaridoidea</taxon>
        <taxon>Ascarididae</taxon>
        <taxon>Parascaris</taxon>
    </lineage>
</organism>
<keyword evidence="1" id="KW-1185">Reference proteome</keyword>
<sequence>STTFLTRLRPISIDDVCSATWWEIGACAEILLADKHIDPLQHTTRSEFER</sequence>
<proteinExistence type="predicted"/>
<accession>A0A914ZX44</accession>
<protein>
    <submittedName>
        <fullName evidence="2">Uncharacterized protein</fullName>
    </submittedName>
</protein>
<evidence type="ECO:0000313" key="1">
    <source>
        <dbReference type="Proteomes" id="UP000887569"/>
    </source>
</evidence>
<dbReference type="AlphaFoldDB" id="A0A914ZX44"/>
<dbReference type="WBParaSite" id="PgB24X_g020_t01">
    <property type="protein sequence ID" value="PgB24X_g020_t01"/>
    <property type="gene ID" value="PgB24X_g020"/>
</dbReference>
<reference evidence="2" key="1">
    <citation type="submission" date="2022-11" db="UniProtKB">
        <authorList>
            <consortium name="WormBaseParasite"/>
        </authorList>
    </citation>
    <scope>IDENTIFICATION</scope>
</reference>